<keyword evidence="15" id="KW-0732">Signal</keyword>
<dbReference type="GO" id="GO:0046872">
    <property type="term" value="F:metal ion binding"/>
    <property type="evidence" value="ECO:0007669"/>
    <property type="project" value="UniProtKB-KW"/>
</dbReference>
<keyword evidence="11 14" id="KW-0503">Monooxygenase</keyword>
<dbReference type="GO" id="GO:0005789">
    <property type="term" value="C:endoplasmic reticulum membrane"/>
    <property type="evidence" value="ECO:0007669"/>
    <property type="project" value="UniProtKB-SubCell"/>
</dbReference>
<dbReference type="InterPro" id="IPR036396">
    <property type="entry name" value="Cyt_P450_sf"/>
</dbReference>
<keyword evidence="7" id="KW-0256">Endoplasmic reticulum</keyword>
<keyword evidence="17" id="KW-1185">Reference proteome</keyword>
<evidence type="ECO:0008006" key="18">
    <source>
        <dbReference type="Google" id="ProtNLM"/>
    </source>
</evidence>
<evidence type="ECO:0000256" key="15">
    <source>
        <dbReference type="SAM" id="SignalP"/>
    </source>
</evidence>
<evidence type="ECO:0000256" key="4">
    <source>
        <dbReference type="ARBA" id="ARBA00010617"/>
    </source>
</evidence>
<sequence length="499" mass="57323">MLAIWLVAIIVFLQLLYSKVTSLWVKNPLPGPKGWPIIGCLFEIEPNRLHFSFDRWANKFGPLMLCRTPTANMVVISCPRMAKKAFTDKSYSNVLNDRPDIFFAKYIMDNAKGVIFSKYGESWSHLRKIMYKGLAMYGDGVHRFETLAAKELERLRQSIIDQVDRDFDPTETLSRSVANVIVILLTGSMVDESDSELIWKYNNSVNDTVIVTTEVMLTMFPFLRFMPVETGRRYRRTIDAKKKLLGKFFILQKETYTPGLERGLVDVLFKLQEQENRNGGKKWLTDSQIKAFIQDVIFAGIITTRNGILCILLVLLRHHECIDGIYEEIVKVVGLDRYPSVQDRSSMPYTEAVILEALRYITHAPIGVPHCATKDVEFEGYTIPKHATILINIWTIHHDPAIWGDPWTFRPERFLDENGELLPAEHTLRQSVMTFGSGKRNCIGENMARSRFFLFVTTLIQKFDLLPPEVGTLPSDDPRTFIPGASLRPQYFKMRANPR</sequence>
<evidence type="ECO:0000256" key="12">
    <source>
        <dbReference type="ARBA" id="ARBA00023136"/>
    </source>
</evidence>
<dbReference type="PRINTS" id="PR00385">
    <property type="entry name" value="P450"/>
</dbReference>
<keyword evidence="12" id="KW-0472">Membrane</keyword>
<keyword evidence="9 14" id="KW-0560">Oxidoreductase</keyword>
<dbReference type="PROSITE" id="PS00086">
    <property type="entry name" value="CYTOCHROME_P450"/>
    <property type="match status" value="1"/>
</dbReference>
<feature type="signal peptide" evidence="15">
    <location>
        <begin position="1"/>
        <end position="18"/>
    </location>
</feature>
<reference evidence="16 17" key="1">
    <citation type="submission" date="2024-11" db="EMBL/GenBank/DDBJ databases">
        <title>Chromosome-level genome assembly of the freshwater bivalve Anodonta woodiana.</title>
        <authorList>
            <person name="Chen X."/>
        </authorList>
    </citation>
    <scope>NUCLEOTIDE SEQUENCE [LARGE SCALE GENOMIC DNA]</scope>
    <source>
        <strain evidence="16">MN2024</strain>
        <tissue evidence="16">Gills</tissue>
    </source>
</reference>
<evidence type="ECO:0000256" key="7">
    <source>
        <dbReference type="ARBA" id="ARBA00022824"/>
    </source>
</evidence>
<evidence type="ECO:0000313" key="17">
    <source>
        <dbReference type="Proteomes" id="UP001634394"/>
    </source>
</evidence>
<evidence type="ECO:0000256" key="11">
    <source>
        <dbReference type="ARBA" id="ARBA00023033"/>
    </source>
</evidence>
<dbReference type="SUPFAM" id="SSF48264">
    <property type="entry name" value="Cytochrome P450"/>
    <property type="match status" value="1"/>
</dbReference>
<evidence type="ECO:0000256" key="8">
    <source>
        <dbReference type="ARBA" id="ARBA00022848"/>
    </source>
</evidence>
<feature type="chain" id="PRO_5044844616" description="Cytochrome P450" evidence="15">
    <location>
        <begin position="19"/>
        <end position="499"/>
    </location>
</feature>
<dbReference type="EMBL" id="JBJQND010000007">
    <property type="protein sequence ID" value="KAL3870439.1"/>
    <property type="molecule type" value="Genomic_DNA"/>
</dbReference>
<dbReference type="PANTHER" id="PTHR24289:SF1">
    <property type="entry name" value="STEROID 17-ALPHA-HYDROXYLASE_17,20 LYASE"/>
    <property type="match status" value="1"/>
</dbReference>
<proteinExistence type="inferred from homology"/>
<evidence type="ECO:0000256" key="10">
    <source>
        <dbReference type="ARBA" id="ARBA00023004"/>
    </source>
</evidence>
<dbReference type="InterPro" id="IPR001128">
    <property type="entry name" value="Cyt_P450"/>
</dbReference>
<comment type="caution">
    <text evidence="16">The sequence shown here is derived from an EMBL/GenBank/DDBJ whole genome shotgun (WGS) entry which is preliminary data.</text>
</comment>
<evidence type="ECO:0000256" key="5">
    <source>
        <dbReference type="ARBA" id="ARBA00022617"/>
    </source>
</evidence>
<evidence type="ECO:0000256" key="2">
    <source>
        <dbReference type="ARBA" id="ARBA00004174"/>
    </source>
</evidence>
<organism evidence="16 17">
    <name type="scientific">Sinanodonta woodiana</name>
    <name type="common">Chinese pond mussel</name>
    <name type="synonym">Anodonta woodiana</name>
    <dbReference type="NCBI Taxonomy" id="1069815"/>
    <lineage>
        <taxon>Eukaryota</taxon>
        <taxon>Metazoa</taxon>
        <taxon>Spiralia</taxon>
        <taxon>Lophotrochozoa</taxon>
        <taxon>Mollusca</taxon>
        <taxon>Bivalvia</taxon>
        <taxon>Autobranchia</taxon>
        <taxon>Heteroconchia</taxon>
        <taxon>Palaeoheterodonta</taxon>
        <taxon>Unionida</taxon>
        <taxon>Unionoidea</taxon>
        <taxon>Unionidae</taxon>
        <taxon>Unioninae</taxon>
        <taxon>Sinanodonta</taxon>
    </lineage>
</organism>
<comment type="cofactor">
    <cofactor evidence="1 13">
        <name>heme</name>
        <dbReference type="ChEBI" id="CHEBI:30413"/>
    </cofactor>
</comment>
<keyword evidence="8" id="KW-0492">Microsome</keyword>
<dbReference type="PANTHER" id="PTHR24289">
    <property type="entry name" value="STEROID 17-ALPHA-HYDROXYLASE/17,20 LYASE"/>
    <property type="match status" value="1"/>
</dbReference>
<protein>
    <recommendedName>
        <fullName evidence="18">Cytochrome P450</fullName>
    </recommendedName>
</protein>
<keyword evidence="5 13" id="KW-0349">Heme</keyword>
<dbReference type="Gene3D" id="1.10.630.10">
    <property type="entry name" value="Cytochrome P450"/>
    <property type="match status" value="1"/>
</dbReference>
<feature type="binding site" description="axial binding residue" evidence="13">
    <location>
        <position position="442"/>
    </location>
    <ligand>
        <name>heme</name>
        <dbReference type="ChEBI" id="CHEBI:30413"/>
    </ligand>
    <ligandPart>
        <name>Fe</name>
        <dbReference type="ChEBI" id="CHEBI:18248"/>
    </ligandPart>
</feature>
<keyword evidence="10 13" id="KW-0408">Iron</keyword>
<dbReference type="PRINTS" id="PR00463">
    <property type="entry name" value="EP450I"/>
</dbReference>
<dbReference type="Proteomes" id="UP001634394">
    <property type="component" value="Unassembled WGS sequence"/>
</dbReference>
<comment type="similarity">
    <text evidence="4 14">Belongs to the cytochrome P450 family.</text>
</comment>
<dbReference type="AlphaFoldDB" id="A0ABD3W960"/>
<dbReference type="Pfam" id="PF00067">
    <property type="entry name" value="p450"/>
    <property type="match status" value="1"/>
</dbReference>
<evidence type="ECO:0000256" key="9">
    <source>
        <dbReference type="ARBA" id="ARBA00023002"/>
    </source>
</evidence>
<evidence type="ECO:0000313" key="16">
    <source>
        <dbReference type="EMBL" id="KAL3870439.1"/>
    </source>
</evidence>
<accession>A0ABD3W960</accession>
<evidence type="ECO:0000256" key="1">
    <source>
        <dbReference type="ARBA" id="ARBA00001971"/>
    </source>
</evidence>
<evidence type="ECO:0000256" key="14">
    <source>
        <dbReference type="RuleBase" id="RU000461"/>
    </source>
</evidence>
<evidence type="ECO:0000256" key="13">
    <source>
        <dbReference type="PIRSR" id="PIRSR602401-1"/>
    </source>
</evidence>
<dbReference type="InterPro" id="IPR017972">
    <property type="entry name" value="Cyt_P450_CS"/>
</dbReference>
<gene>
    <name evidence="16" type="ORF">ACJMK2_038507</name>
</gene>
<dbReference type="GO" id="GO:0004497">
    <property type="term" value="F:monooxygenase activity"/>
    <property type="evidence" value="ECO:0007669"/>
    <property type="project" value="UniProtKB-KW"/>
</dbReference>
<dbReference type="InterPro" id="IPR002401">
    <property type="entry name" value="Cyt_P450_E_grp-I"/>
</dbReference>
<evidence type="ECO:0000256" key="3">
    <source>
        <dbReference type="ARBA" id="ARBA00004406"/>
    </source>
</evidence>
<keyword evidence="6 13" id="KW-0479">Metal-binding</keyword>
<evidence type="ECO:0000256" key="6">
    <source>
        <dbReference type="ARBA" id="ARBA00022723"/>
    </source>
</evidence>
<name>A0ABD3W960_SINWO</name>
<dbReference type="FunFam" id="1.10.630.10:FF:000238">
    <property type="entry name" value="Cytochrome P450 2A6"/>
    <property type="match status" value="1"/>
</dbReference>
<comment type="subcellular location">
    <subcellularLocation>
        <location evidence="3">Endoplasmic reticulum membrane</location>
        <topology evidence="3">Peripheral membrane protein</topology>
    </subcellularLocation>
    <subcellularLocation>
        <location evidence="2">Microsome membrane</location>
        <topology evidence="2">Peripheral membrane protein</topology>
    </subcellularLocation>
</comment>